<dbReference type="PANTHER" id="PTHR24225">
    <property type="entry name" value="CHEMOTACTIC RECEPTOR"/>
    <property type="match status" value="1"/>
</dbReference>
<proteinExistence type="inferred from homology"/>
<feature type="transmembrane region" description="Helical" evidence="10">
    <location>
        <begin position="141"/>
        <end position="163"/>
    </location>
</feature>
<dbReference type="SUPFAM" id="SSF81321">
    <property type="entry name" value="Family A G protein-coupled receptor-like"/>
    <property type="match status" value="1"/>
</dbReference>
<feature type="transmembrane region" description="Helical" evidence="10">
    <location>
        <begin position="86"/>
        <end position="108"/>
    </location>
</feature>
<organism evidence="12 13">
    <name type="scientific">Ranitomeya imitator</name>
    <name type="common">mimic poison frog</name>
    <dbReference type="NCBI Taxonomy" id="111125"/>
    <lineage>
        <taxon>Eukaryota</taxon>
        <taxon>Metazoa</taxon>
        <taxon>Chordata</taxon>
        <taxon>Craniata</taxon>
        <taxon>Vertebrata</taxon>
        <taxon>Euteleostomi</taxon>
        <taxon>Amphibia</taxon>
        <taxon>Batrachia</taxon>
        <taxon>Anura</taxon>
        <taxon>Neobatrachia</taxon>
        <taxon>Hyloidea</taxon>
        <taxon>Dendrobatidae</taxon>
        <taxon>Dendrobatinae</taxon>
        <taxon>Ranitomeya</taxon>
    </lineage>
</organism>
<feature type="transmembrane region" description="Helical" evidence="10">
    <location>
        <begin position="200"/>
        <end position="223"/>
    </location>
</feature>
<evidence type="ECO:0000256" key="8">
    <source>
        <dbReference type="ARBA" id="ARBA00025736"/>
    </source>
</evidence>
<dbReference type="Pfam" id="PF00001">
    <property type="entry name" value="7tm_1"/>
    <property type="match status" value="1"/>
</dbReference>
<evidence type="ECO:0000313" key="12">
    <source>
        <dbReference type="EMBL" id="CAJ0922906.1"/>
    </source>
</evidence>
<gene>
    <name evidence="12" type="ORF">RIMI_LOCUS1860955</name>
</gene>
<protein>
    <recommendedName>
        <fullName evidence="11">G-protein coupled receptors family 1 profile domain-containing protein</fullName>
    </recommendedName>
</protein>
<feature type="transmembrane region" description="Helical" evidence="10">
    <location>
        <begin position="314"/>
        <end position="341"/>
    </location>
</feature>
<feature type="transmembrane region" description="Helical" evidence="10">
    <location>
        <begin position="282"/>
        <end position="302"/>
    </location>
</feature>
<evidence type="ECO:0000256" key="7">
    <source>
        <dbReference type="ARBA" id="ARBA00023224"/>
    </source>
</evidence>
<accession>A0ABN9KT41</accession>
<dbReference type="InterPro" id="IPR017452">
    <property type="entry name" value="GPCR_Rhodpsn_7TM"/>
</dbReference>
<keyword evidence="13" id="KW-1185">Reference proteome</keyword>
<evidence type="ECO:0000256" key="4">
    <source>
        <dbReference type="ARBA" id="ARBA00023040"/>
    </source>
</evidence>
<keyword evidence="5 10" id="KW-0472">Membrane</keyword>
<comment type="subcellular location">
    <subcellularLocation>
        <location evidence="1">Membrane</location>
        <topology evidence="1">Multi-pass membrane protein</topology>
    </subcellularLocation>
</comment>
<feature type="transmembrane region" description="Helical" evidence="10">
    <location>
        <begin position="251"/>
        <end position="270"/>
    </location>
</feature>
<keyword evidence="3 10" id="KW-1133">Transmembrane helix</keyword>
<comment type="caution">
    <text evidence="12">The sequence shown here is derived from an EMBL/GenBank/DDBJ whole genome shotgun (WGS) entry which is preliminary data.</text>
</comment>
<evidence type="ECO:0000256" key="10">
    <source>
        <dbReference type="SAM" id="Phobius"/>
    </source>
</evidence>
<evidence type="ECO:0000256" key="9">
    <source>
        <dbReference type="RuleBase" id="RU000688"/>
    </source>
</evidence>
<keyword evidence="7 9" id="KW-0807">Transducer</keyword>
<keyword evidence="6 9" id="KW-0675">Receptor</keyword>
<keyword evidence="2 9" id="KW-0812">Transmembrane</keyword>
<comment type="similarity">
    <text evidence="9">Belongs to the G-protein coupled receptor 1 family.</text>
</comment>
<name>A0ABN9KT41_9NEOB</name>
<dbReference type="Proteomes" id="UP001176940">
    <property type="component" value="Unassembled WGS sequence"/>
</dbReference>
<evidence type="ECO:0000256" key="2">
    <source>
        <dbReference type="ARBA" id="ARBA00022692"/>
    </source>
</evidence>
<evidence type="ECO:0000256" key="6">
    <source>
        <dbReference type="ARBA" id="ARBA00023170"/>
    </source>
</evidence>
<feature type="transmembrane region" description="Helical" evidence="10">
    <location>
        <begin position="114"/>
        <end position="134"/>
    </location>
</feature>
<sequence>MHMKAIRRNKHVAIISCPSAADYRRGSKRVNAKSSFSCKYEKLKGTMDTTKFNLSLLDTLLDYDDPSDYDSTYCLICEHILQKMSITFYSIIFALRIIGNGLVIWITGFRMKKTISAVWFLNLAIADFLCCASIPLRIVDWVYFSFSELPILFCIFSMILFTLNMSASVLLLTAMSIDRWVSVMWPIWAKVHRTCKKARITVGVIWVLSLVFTVFIFYCYKVYNLELYEWCLTYVQNDDESYIDTQHTIHMIRIFIMFLIPFLIILICYLKKCKRSQRSQGSSRIITAVILCFFICWLPYYICPITRLFYESDIQFFTVTTIVINLACLKSCINPIIYVFMGQGFKQTFFRSIPSRLENALNERPNDPCENQEDC</sequence>
<dbReference type="InterPro" id="IPR000276">
    <property type="entry name" value="GPCR_Rhodpsn"/>
</dbReference>
<evidence type="ECO:0000256" key="1">
    <source>
        <dbReference type="ARBA" id="ARBA00004141"/>
    </source>
</evidence>
<evidence type="ECO:0000259" key="11">
    <source>
        <dbReference type="PROSITE" id="PS50262"/>
    </source>
</evidence>
<evidence type="ECO:0000256" key="3">
    <source>
        <dbReference type="ARBA" id="ARBA00022989"/>
    </source>
</evidence>
<dbReference type="PRINTS" id="PR00526">
    <property type="entry name" value="FMETLEUPHER"/>
</dbReference>
<dbReference type="Gene3D" id="1.20.1070.10">
    <property type="entry name" value="Rhodopsin 7-helix transmembrane proteins"/>
    <property type="match status" value="1"/>
</dbReference>
<dbReference type="InterPro" id="IPR000826">
    <property type="entry name" value="Formyl_rcpt-rel"/>
</dbReference>
<keyword evidence="4 9" id="KW-0297">G-protein coupled receptor</keyword>
<feature type="domain" description="G-protein coupled receptors family 1 profile" evidence="11">
    <location>
        <begin position="99"/>
        <end position="338"/>
    </location>
</feature>
<dbReference type="PROSITE" id="PS00237">
    <property type="entry name" value="G_PROTEIN_RECEP_F1_1"/>
    <property type="match status" value="1"/>
</dbReference>
<evidence type="ECO:0000256" key="5">
    <source>
        <dbReference type="ARBA" id="ARBA00023136"/>
    </source>
</evidence>
<dbReference type="PANTHER" id="PTHR24225:SF73">
    <property type="entry name" value="C3A ANAPHYLATOXIN CHEMOTACTIC RECEPTOR-LIKE"/>
    <property type="match status" value="1"/>
</dbReference>
<dbReference type="EMBL" id="CAUEEQ010002481">
    <property type="protein sequence ID" value="CAJ0922906.1"/>
    <property type="molecule type" value="Genomic_DNA"/>
</dbReference>
<dbReference type="PROSITE" id="PS50262">
    <property type="entry name" value="G_PROTEIN_RECEP_F1_2"/>
    <property type="match status" value="1"/>
</dbReference>
<reference evidence="12" key="1">
    <citation type="submission" date="2023-07" db="EMBL/GenBank/DDBJ databases">
        <authorList>
            <person name="Stuckert A."/>
        </authorList>
    </citation>
    <scope>NUCLEOTIDE SEQUENCE</scope>
</reference>
<comment type="similarity">
    <text evidence="8">Belongs to the chemokine-like receptor (CMKLR) family.</text>
</comment>
<evidence type="ECO:0000313" key="13">
    <source>
        <dbReference type="Proteomes" id="UP001176940"/>
    </source>
</evidence>
<dbReference type="PRINTS" id="PR00237">
    <property type="entry name" value="GPCRRHODOPSN"/>
</dbReference>